<geneLocation type="plasmid" evidence="1 2">
    <name>pGOX1</name>
</geneLocation>
<accession>Q5HXV2</accession>
<keyword evidence="1" id="KW-0614">Plasmid</keyword>
<dbReference type="InterPro" id="IPR007438">
    <property type="entry name" value="DUF488"/>
</dbReference>
<protein>
    <recommendedName>
        <fullName evidence="3">DNA repair protein</fullName>
    </recommendedName>
</protein>
<evidence type="ECO:0000313" key="1">
    <source>
        <dbReference type="EMBL" id="AAW59651.1"/>
    </source>
</evidence>
<dbReference type="EMBL" id="CP000004">
    <property type="protein sequence ID" value="AAW59651.1"/>
    <property type="molecule type" value="Genomic_DNA"/>
</dbReference>
<reference evidence="1 2" key="1">
    <citation type="journal article" date="2005" name="Nat. Biotechnol.">
        <title>Complete genome sequence of the acetic acid bacterium Gluconobacter oxydans.</title>
        <authorList>
            <person name="Prust C."/>
            <person name="Hoffmeister M."/>
            <person name="Liesegang H."/>
            <person name="Wiezer A."/>
            <person name="Fricke W.F."/>
            <person name="Ehrenreich A."/>
            <person name="Gottschalk G."/>
            <person name="Deppenmeier U."/>
        </authorList>
    </citation>
    <scope>NUCLEOTIDE SEQUENCE [LARGE SCALE GENOMIC DNA]</scope>
    <source>
        <strain evidence="2">621H</strain>
        <plasmid evidence="2">Plasmid pGOX1</plasmid>
    </source>
</reference>
<dbReference type="Proteomes" id="UP000006375">
    <property type="component" value="Plasmid pGOX1"/>
</dbReference>
<name>Q5HXV2_GLUOX</name>
<sequence>MALIRPLTYPASEFQDTMSPIWKVCDGMENSVSNVNLAGEARSSSCHPFYTIGHSTLALSDFIALLRHYGVTLIADVRAFPYSRRNRDYDGTSLQPELAAQGIGYSHFPELGGRRPRSKTMPAETNAFWRVQSFHNYADYALGEDFHRGLARLIEAGQQATVAIMCSEVLWWRCHRRIVTDYLLAHGVTVFHILSMTDAVPAHLTESAIIDSSRHITYPQINTSRG</sequence>
<evidence type="ECO:0000313" key="2">
    <source>
        <dbReference type="Proteomes" id="UP000006375"/>
    </source>
</evidence>
<dbReference type="PANTHER" id="PTHR39337">
    <property type="entry name" value="BLR5642 PROTEIN"/>
    <property type="match status" value="1"/>
</dbReference>
<proteinExistence type="predicted"/>
<dbReference type="Pfam" id="PF04343">
    <property type="entry name" value="DUF488"/>
    <property type="match status" value="1"/>
</dbReference>
<dbReference type="AlphaFoldDB" id="Q5HXV2"/>
<gene>
    <name evidence="1" type="ordered locus">GOX2587</name>
</gene>
<keyword evidence="2" id="KW-1185">Reference proteome</keyword>
<dbReference type="eggNOG" id="COG5483">
    <property type="taxonomic scope" value="Bacteria"/>
</dbReference>
<evidence type="ECO:0008006" key="3">
    <source>
        <dbReference type="Google" id="ProtNLM"/>
    </source>
</evidence>
<dbReference type="PANTHER" id="PTHR39337:SF1">
    <property type="entry name" value="BLR5642 PROTEIN"/>
    <property type="match status" value="1"/>
</dbReference>
<organism evidence="1 2">
    <name type="scientific">Gluconobacter oxydans (strain 621H)</name>
    <name type="common">Gluconobacter suboxydans</name>
    <dbReference type="NCBI Taxonomy" id="290633"/>
    <lineage>
        <taxon>Bacteria</taxon>
        <taxon>Pseudomonadati</taxon>
        <taxon>Pseudomonadota</taxon>
        <taxon>Alphaproteobacteria</taxon>
        <taxon>Acetobacterales</taxon>
        <taxon>Acetobacteraceae</taxon>
        <taxon>Gluconobacter</taxon>
    </lineage>
</organism>
<dbReference type="KEGG" id="gox:GOX2587"/>
<dbReference type="HOGENOM" id="CLU_077467_0_1_5"/>